<organism evidence="8 9">
    <name type="scientific">Sphaeramia orbicularis</name>
    <name type="common">orbiculate cardinalfish</name>
    <dbReference type="NCBI Taxonomy" id="375764"/>
    <lineage>
        <taxon>Eukaryota</taxon>
        <taxon>Metazoa</taxon>
        <taxon>Chordata</taxon>
        <taxon>Craniata</taxon>
        <taxon>Vertebrata</taxon>
        <taxon>Euteleostomi</taxon>
        <taxon>Actinopterygii</taxon>
        <taxon>Neopterygii</taxon>
        <taxon>Teleostei</taxon>
        <taxon>Neoteleostei</taxon>
        <taxon>Acanthomorphata</taxon>
        <taxon>Gobiaria</taxon>
        <taxon>Kurtiformes</taxon>
        <taxon>Apogonoidei</taxon>
        <taxon>Apogonidae</taxon>
        <taxon>Apogoninae</taxon>
        <taxon>Sphaeramia</taxon>
    </lineage>
</organism>
<name>A0A672YH94_9TELE</name>
<dbReference type="InParanoid" id="A0A672YH94"/>
<proteinExistence type="inferred from homology"/>
<feature type="transmembrane region" description="Helical" evidence="6">
    <location>
        <begin position="80"/>
        <end position="102"/>
    </location>
</feature>
<evidence type="ECO:0000259" key="7">
    <source>
        <dbReference type="Pfam" id="PF07810"/>
    </source>
</evidence>
<evidence type="ECO:0000256" key="1">
    <source>
        <dbReference type="ARBA" id="ARBA00004141"/>
    </source>
</evidence>
<dbReference type="Proteomes" id="UP000472271">
    <property type="component" value="Chromosome 8"/>
</dbReference>
<dbReference type="InterPro" id="IPR012496">
    <property type="entry name" value="TMC_dom"/>
</dbReference>
<dbReference type="GO" id="GO:0008381">
    <property type="term" value="F:mechanosensitive monoatomic ion channel activity"/>
    <property type="evidence" value="ECO:0007669"/>
    <property type="project" value="TreeGrafter"/>
</dbReference>
<comment type="subcellular location">
    <subcellularLocation>
        <location evidence="1 6">Membrane</location>
        <topology evidence="1 6">Multi-pass membrane protein</topology>
    </subcellularLocation>
</comment>
<feature type="transmembrane region" description="Helical" evidence="6">
    <location>
        <begin position="339"/>
        <end position="356"/>
    </location>
</feature>
<feature type="domain" description="TMC" evidence="7">
    <location>
        <begin position="330"/>
        <end position="437"/>
    </location>
</feature>
<gene>
    <name evidence="8" type="primary">LOC115423489</name>
</gene>
<protein>
    <recommendedName>
        <fullName evidence="6">Transmembrane channel-like protein</fullName>
    </recommendedName>
</protein>
<dbReference type="PANTHER" id="PTHR23302:SF4">
    <property type="entry name" value="TRANSMEMBRANE CHANNEL-LIKE PROTEIN 6"/>
    <property type="match status" value="1"/>
</dbReference>
<dbReference type="GO" id="GO:0005886">
    <property type="term" value="C:plasma membrane"/>
    <property type="evidence" value="ECO:0007669"/>
    <property type="project" value="InterPro"/>
</dbReference>
<keyword evidence="3 6" id="KW-0812">Transmembrane</keyword>
<feature type="transmembrane region" description="Helical" evidence="6">
    <location>
        <begin position="393"/>
        <end position="418"/>
    </location>
</feature>
<keyword evidence="5 6" id="KW-0472">Membrane</keyword>
<dbReference type="Ensembl" id="ENSSORT00005004045.1">
    <property type="protein sequence ID" value="ENSSORP00005003928.1"/>
    <property type="gene ID" value="ENSSORG00005002375.1"/>
</dbReference>
<evidence type="ECO:0000256" key="4">
    <source>
        <dbReference type="ARBA" id="ARBA00022989"/>
    </source>
</evidence>
<dbReference type="PANTHER" id="PTHR23302">
    <property type="entry name" value="TRANSMEMBRANE CHANNEL-RELATED"/>
    <property type="match status" value="1"/>
</dbReference>
<keyword evidence="4 6" id="KW-1133">Transmembrane helix</keyword>
<evidence type="ECO:0000313" key="9">
    <source>
        <dbReference type="Proteomes" id="UP000472271"/>
    </source>
</evidence>
<reference evidence="8" key="3">
    <citation type="submission" date="2025-09" db="UniProtKB">
        <authorList>
            <consortium name="Ensembl"/>
        </authorList>
    </citation>
    <scope>IDENTIFICATION</scope>
</reference>
<dbReference type="Pfam" id="PF07810">
    <property type="entry name" value="TMC"/>
    <property type="match status" value="1"/>
</dbReference>
<evidence type="ECO:0000256" key="2">
    <source>
        <dbReference type="ARBA" id="ARBA00006510"/>
    </source>
</evidence>
<evidence type="ECO:0000313" key="8">
    <source>
        <dbReference type="Ensembl" id="ENSSORP00005003928.1"/>
    </source>
</evidence>
<accession>A0A672YH94</accession>
<reference evidence="8" key="1">
    <citation type="submission" date="2019-06" db="EMBL/GenBank/DDBJ databases">
        <authorList>
            <consortium name="Wellcome Sanger Institute Data Sharing"/>
        </authorList>
    </citation>
    <scope>NUCLEOTIDE SEQUENCE [LARGE SCALE GENOMIC DNA]</scope>
</reference>
<feature type="transmembrane region" description="Helical" evidence="6">
    <location>
        <begin position="514"/>
        <end position="534"/>
    </location>
</feature>
<reference evidence="8" key="2">
    <citation type="submission" date="2025-08" db="UniProtKB">
        <authorList>
            <consortium name="Ensembl"/>
        </authorList>
    </citation>
    <scope>IDENTIFICATION</scope>
</reference>
<evidence type="ECO:0000256" key="3">
    <source>
        <dbReference type="ARBA" id="ARBA00022692"/>
    </source>
</evidence>
<feature type="transmembrane region" description="Helical" evidence="6">
    <location>
        <begin position="593"/>
        <end position="614"/>
    </location>
</feature>
<dbReference type="InterPro" id="IPR038900">
    <property type="entry name" value="TMC"/>
</dbReference>
<evidence type="ECO:0000256" key="5">
    <source>
        <dbReference type="ARBA" id="ARBA00023136"/>
    </source>
</evidence>
<feature type="transmembrane region" description="Helical" evidence="6">
    <location>
        <begin position="181"/>
        <end position="200"/>
    </location>
</feature>
<comment type="similarity">
    <text evidence="2 6">Belongs to the TMC family.</text>
</comment>
<keyword evidence="9" id="KW-1185">Reference proteome</keyword>
<feature type="transmembrane region" description="Helical" evidence="6">
    <location>
        <begin position="439"/>
        <end position="464"/>
    </location>
</feature>
<dbReference type="AlphaFoldDB" id="A0A672YH94"/>
<evidence type="ECO:0000256" key="6">
    <source>
        <dbReference type="RuleBase" id="RU310713"/>
    </source>
</evidence>
<sequence>MPISLADKKELRRLAFSDVAENSLLNRNIPCYRHLSAYISRTWRHCLFSCLPALTYFRLWHLSMKTMSARFGTGVLSYFLFLRTLLLFNLLLFVINGLFVVFPQAVHPPPHDPQVSTFTGLELLTGMGYFSQTLMFYGYYTNNAFKTCRAAGPNPSYSGASTELPVCNAVTSQTVPYNISAAYFFTIAIAFFTICIILVYSMSNSFGKNLHVMNSNVNLAVKVFCSWDFKVTKTMSVRLQSENIRTQLKVRRSFKLPLNQKVMVYRSQTFFYLLPEMYHVIKTRSKQELRCNFTTLFTTNYVTVFLLTSKITINKSTLPCHDMCFCSSQCWENFVGQELYRLLLMDFIFTVLYSFLGEFLWRLAALHQKYIRNRKPMFDIARNVLELIYGQTLTWLGVLFAPLLPAVQIIKLFVLFYMKKASLMLNCQASRKPWRASQMTTLFISLLCFPSFIGASVSVTYTIWTIKPSSGCGPFRNLTTMFQSGKLWAQDVEDTYPALGWLSWAYTHLVEKPLFLFLASGVFLIVIYIHAQVVDGQRKIIKLLEKQIENEGKDKRFLIGKLHDIHSSAETSHLSQQSTINQKESLLHKSSSIFTFFQFVTELISSISTCWIFISIKKTCHQELYQ</sequence>